<reference evidence="6" key="1">
    <citation type="submission" date="2010-08" db="EMBL/GenBank/DDBJ databases">
        <authorList>
            <consortium name="Caenorhabditis japonica Sequencing Consortium"/>
            <person name="Wilson R.K."/>
        </authorList>
    </citation>
    <scope>NUCLEOTIDE SEQUENCE [LARGE SCALE GENOMIC DNA]</scope>
    <source>
        <strain evidence="6">DF5081</strain>
    </source>
</reference>
<feature type="region of interest" description="Disordered" evidence="3">
    <location>
        <begin position="154"/>
        <end position="206"/>
    </location>
</feature>
<evidence type="ECO:0000256" key="2">
    <source>
        <dbReference type="ARBA" id="ARBA00023163"/>
    </source>
</evidence>
<evidence type="ECO:0000256" key="3">
    <source>
        <dbReference type="SAM" id="MobiDB-lite"/>
    </source>
</evidence>
<feature type="compositionally biased region" description="Polar residues" evidence="3">
    <location>
        <begin position="184"/>
        <end position="193"/>
    </location>
</feature>
<dbReference type="GO" id="GO:0009653">
    <property type="term" value="P:anatomical structure morphogenesis"/>
    <property type="evidence" value="ECO:0007669"/>
    <property type="project" value="TreeGrafter"/>
</dbReference>
<dbReference type="OMA" id="CAARISF"/>
<dbReference type="EnsemblMetazoa" id="CJA11548b.1">
    <property type="protein sequence ID" value="CJA11548b.1"/>
    <property type="gene ID" value="WBGene00130752"/>
</dbReference>
<dbReference type="Proteomes" id="UP000005237">
    <property type="component" value="Unassembled WGS sequence"/>
</dbReference>
<accession>A0A8R1I031</accession>
<dbReference type="AlphaFoldDB" id="A0A8R1I031"/>
<dbReference type="SUPFAM" id="SSF49879">
    <property type="entry name" value="SMAD/FHA domain"/>
    <property type="match status" value="1"/>
</dbReference>
<dbReference type="PROSITE" id="PS51076">
    <property type="entry name" value="MH2"/>
    <property type="match status" value="1"/>
</dbReference>
<feature type="domain" description="MH2" evidence="4">
    <location>
        <begin position="231"/>
        <end position="432"/>
    </location>
</feature>
<dbReference type="Gene3D" id="2.60.200.10">
    <property type="match status" value="1"/>
</dbReference>
<dbReference type="InterPro" id="IPR013790">
    <property type="entry name" value="Dwarfin"/>
</dbReference>
<evidence type="ECO:0000256" key="1">
    <source>
        <dbReference type="ARBA" id="ARBA00023015"/>
    </source>
</evidence>
<reference evidence="5" key="2">
    <citation type="submission" date="2022-06" db="UniProtKB">
        <authorList>
            <consortium name="EnsemblMetazoa"/>
        </authorList>
    </citation>
    <scope>IDENTIFICATION</scope>
    <source>
        <strain evidence="5">DF5081</strain>
    </source>
</reference>
<dbReference type="GO" id="GO:0000978">
    <property type="term" value="F:RNA polymerase II cis-regulatory region sequence-specific DNA binding"/>
    <property type="evidence" value="ECO:0007669"/>
    <property type="project" value="TreeGrafter"/>
</dbReference>
<dbReference type="InterPro" id="IPR008984">
    <property type="entry name" value="SMAD_FHA_dom_sf"/>
</dbReference>
<dbReference type="GO" id="GO:0009791">
    <property type="term" value="P:post-embryonic development"/>
    <property type="evidence" value="ECO:0007669"/>
    <property type="project" value="UniProtKB-ARBA"/>
</dbReference>
<organism evidence="5 6">
    <name type="scientific">Caenorhabditis japonica</name>
    <dbReference type="NCBI Taxonomy" id="281687"/>
    <lineage>
        <taxon>Eukaryota</taxon>
        <taxon>Metazoa</taxon>
        <taxon>Ecdysozoa</taxon>
        <taxon>Nematoda</taxon>
        <taxon>Chromadorea</taxon>
        <taxon>Rhabditida</taxon>
        <taxon>Rhabditina</taxon>
        <taxon>Rhabditomorpha</taxon>
        <taxon>Rhabditoidea</taxon>
        <taxon>Rhabditidae</taxon>
        <taxon>Peloderinae</taxon>
        <taxon>Caenorhabditis</taxon>
    </lineage>
</organism>
<proteinExistence type="predicted"/>
<dbReference type="GO" id="GO:0000981">
    <property type="term" value="F:DNA-binding transcription factor activity, RNA polymerase II-specific"/>
    <property type="evidence" value="ECO:0007669"/>
    <property type="project" value="TreeGrafter"/>
</dbReference>
<keyword evidence="6" id="KW-1185">Reference proteome</keyword>
<dbReference type="GO" id="GO:0071144">
    <property type="term" value="C:heteromeric SMAD protein complex"/>
    <property type="evidence" value="ECO:0007669"/>
    <property type="project" value="TreeGrafter"/>
</dbReference>
<sequence>MLIDNYEMGKTNSVGASRSLDERIIGTSRLEAIICANLSETELRKCQERYPVIQPQPSSSSFYTTATDTPLPHHMPPVRPAPVMSNTNETPKSMDEWLADAPMPYDIRFAGPSTETKIVLDANGQPIPAEKSALEQTADCSSVPSSFQQPRVSYNAYSSPASSEFPSNSVSAPPPDEHYPFQPAPQTTSSEEGTSPVDEQPHIPEKPLMEVRTEEHELIPEVRVEGEIKPWCIVHYLEYKERKGNPYNASEHTFVVDGTTPNSDASHLAISAQPVSKQPKCSQIRNQLGAGFSLSYKDGNAYLKVHTDQALFVQCAFLKYDEENPEGPLRLKNTQEQCDNGDGIQIELFNKDRFAEVLKAAEQMTFEEAYDHLQTYCAARISFCKGYGNGYKNRTIIDNPCWVEIHFTEPYELTDTYLRSCHRSPVEIHSWS</sequence>
<dbReference type="Pfam" id="PF03166">
    <property type="entry name" value="MH2"/>
    <property type="match status" value="1"/>
</dbReference>
<feature type="compositionally biased region" description="Low complexity" evidence="3">
    <location>
        <begin position="156"/>
        <end position="171"/>
    </location>
</feature>
<dbReference type="GO" id="GO:0060395">
    <property type="term" value="P:SMAD protein signal transduction"/>
    <property type="evidence" value="ECO:0007669"/>
    <property type="project" value="TreeGrafter"/>
</dbReference>
<dbReference type="PANTHER" id="PTHR13703">
    <property type="entry name" value="SMAD"/>
    <property type="match status" value="1"/>
</dbReference>
<protein>
    <submittedName>
        <fullName evidence="5">MH2 domain-containing protein</fullName>
    </submittedName>
</protein>
<dbReference type="GO" id="GO:0051239">
    <property type="term" value="P:regulation of multicellular organismal process"/>
    <property type="evidence" value="ECO:0007669"/>
    <property type="project" value="UniProtKB-ARBA"/>
</dbReference>
<keyword evidence="2" id="KW-0804">Transcription</keyword>
<dbReference type="PANTHER" id="PTHR13703:SF61">
    <property type="entry name" value="PROTEIN MOTHERS AGAINST DPP"/>
    <property type="match status" value="1"/>
</dbReference>
<dbReference type="SMART" id="SM00524">
    <property type="entry name" value="DWB"/>
    <property type="match status" value="1"/>
</dbReference>
<dbReference type="GO" id="GO:0070411">
    <property type="term" value="F:I-SMAD binding"/>
    <property type="evidence" value="ECO:0007669"/>
    <property type="project" value="TreeGrafter"/>
</dbReference>
<evidence type="ECO:0000313" key="5">
    <source>
        <dbReference type="EnsemblMetazoa" id="CJA11548b.1"/>
    </source>
</evidence>
<dbReference type="GO" id="GO:0030154">
    <property type="term" value="P:cell differentiation"/>
    <property type="evidence" value="ECO:0007669"/>
    <property type="project" value="TreeGrafter"/>
</dbReference>
<dbReference type="GO" id="GO:0030509">
    <property type="term" value="P:BMP signaling pathway"/>
    <property type="evidence" value="ECO:0007669"/>
    <property type="project" value="TreeGrafter"/>
</dbReference>
<dbReference type="InterPro" id="IPR017855">
    <property type="entry name" value="SMAD-like_dom_sf"/>
</dbReference>
<evidence type="ECO:0000313" key="6">
    <source>
        <dbReference type="Proteomes" id="UP000005237"/>
    </source>
</evidence>
<dbReference type="GO" id="GO:0050793">
    <property type="term" value="P:regulation of developmental process"/>
    <property type="evidence" value="ECO:0007669"/>
    <property type="project" value="UniProtKB-ARBA"/>
</dbReference>
<dbReference type="InterPro" id="IPR001132">
    <property type="entry name" value="SMAD_dom_Dwarfin-type"/>
</dbReference>
<evidence type="ECO:0000259" key="4">
    <source>
        <dbReference type="PROSITE" id="PS51076"/>
    </source>
</evidence>
<keyword evidence="1" id="KW-0805">Transcription regulation</keyword>
<name>A0A8R1I031_CAEJA</name>